<keyword evidence="1 2" id="KW-0808">Transferase</keyword>
<dbReference type="EMBL" id="CP000482">
    <property type="protein sequence ID" value="ABK99039.1"/>
    <property type="molecule type" value="Genomic_DNA"/>
</dbReference>
<sequence>MKQSGLAKKQYWDDVYGALSDTNGADWSPRGYEERVLGHELDRVLRHFRPASALEVGCGDSPWLPYLAREYRLEIAGIDYSERGCELARHRLRQSSTRGTVYCRDLFTLSPEETGTFDLVYSLGVVEHFADLNNVLSRLLRFVRPGGVLFTSVPNLRSLHGLGMWLYQPEVLKKHRVVTRDELAQTYQRLGLSGIRTGHAGLASVGIVSRGVQPRFRRLDGLVAPLAQGANILFQMIMKRLPITGGLPWLAPFIVASGVKNDPGVPASQENVRRGRDGS</sequence>
<organism evidence="2 3">
    <name type="scientific">Pelobacter propionicus (strain DSM 2379 / NBRC 103807 / OttBd1)</name>
    <dbReference type="NCBI Taxonomy" id="338966"/>
    <lineage>
        <taxon>Bacteria</taxon>
        <taxon>Pseudomonadati</taxon>
        <taxon>Thermodesulfobacteriota</taxon>
        <taxon>Desulfuromonadia</taxon>
        <taxon>Desulfuromonadales</taxon>
        <taxon>Desulfuromonadaceae</taxon>
        <taxon>Pelobacter</taxon>
    </lineage>
</organism>
<keyword evidence="2" id="KW-0489">Methyltransferase</keyword>
<name>A1ANW9_PELPD</name>
<dbReference type="OrthoDB" id="9786194at2"/>
<dbReference type="eggNOG" id="COG2227">
    <property type="taxonomic scope" value="Bacteria"/>
</dbReference>
<dbReference type="HOGENOM" id="CLU_072582_0_0_7"/>
<evidence type="ECO:0000313" key="3">
    <source>
        <dbReference type="Proteomes" id="UP000006732"/>
    </source>
</evidence>
<dbReference type="PANTHER" id="PTHR43861">
    <property type="entry name" value="TRANS-ACONITATE 2-METHYLTRANSFERASE-RELATED"/>
    <property type="match status" value="1"/>
</dbReference>
<dbReference type="Proteomes" id="UP000006732">
    <property type="component" value="Chromosome"/>
</dbReference>
<reference evidence="2 3" key="1">
    <citation type="submission" date="2006-10" db="EMBL/GenBank/DDBJ databases">
        <title>Complete sequence of chromosome of Pelobacter propionicus DSM 2379.</title>
        <authorList>
            <consortium name="US DOE Joint Genome Institute"/>
            <person name="Copeland A."/>
            <person name="Lucas S."/>
            <person name="Lapidus A."/>
            <person name="Barry K."/>
            <person name="Detter J.C."/>
            <person name="Glavina del Rio T."/>
            <person name="Hammon N."/>
            <person name="Israni S."/>
            <person name="Dalin E."/>
            <person name="Tice H."/>
            <person name="Pitluck S."/>
            <person name="Saunders E."/>
            <person name="Brettin T."/>
            <person name="Bruce D."/>
            <person name="Han C."/>
            <person name="Tapia R."/>
            <person name="Schmutz J."/>
            <person name="Larimer F."/>
            <person name="Land M."/>
            <person name="Hauser L."/>
            <person name="Kyrpides N."/>
            <person name="Kim E."/>
            <person name="Lovley D."/>
            <person name="Richardson P."/>
        </authorList>
    </citation>
    <scope>NUCLEOTIDE SEQUENCE [LARGE SCALE GENOMIC DNA]</scope>
    <source>
        <strain evidence="3">DSM 2379 / NBRC 103807 / OttBd1</strain>
    </source>
</reference>
<dbReference type="GO" id="GO:0032259">
    <property type="term" value="P:methylation"/>
    <property type="evidence" value="ECO:0007669"/>
    <property type="project" value="UniProtKB-KW"/>
</dbReference>
<dbReference type="Gene3D" id="3.40.50.150">
    <property type="entry name" value="Vaccinia Virus protein VP39"/>
    <property type="match status" value="1"/>
</dbReference>
<dbReference type="GO" id="GO:0008168">
    <property type="term" value="F:methyltransferase activity"/>
    <property type="evidence" value="ECO:0007669"/>
    <property type="project" value="UniProtKB-KW"/>
</dbReference>
<gene>
    <name evidence="2" type="ordered locus">Ppro_1423</name>
</gene>
<evidence type="ECO:0000313" key="2">
    <source>
        <dbReference type="EMBL" id="ABK99039.1"/>
    </source>
</evidence>
<dbReference type="InterPro" id="IPR029063">
    <property type="entry name" value="SAM-dependent_MTases_sf"/>
</dbReference>
<dbReference type="KEGG" id="ppd:Ppro_1423"/>
<dbReference type="AlphaFoldDB" id="A1ANW9"/>
<dbReference type="STRING" id="338966.Ppro_1423"/>
<dbReference type="CDD" id="cd02440">
    <property type="entry name" value="AdoMet_MTases"/>
    <property type="match status" value="1"/>
</dbReference>
<dbReference type="SUPFAM" id="SSF53335">
    <property type="entry name" value="S-adenosyl-L-methionine-dependent methyltransferases"/>
    <property type="match status" value="1"/>
</dbReference>
<protein>
    <submittedName>
        <fullName evidence="2">Methyltransferase type 11</fullName>
    </submittedName>
</protein>
<dbReference type="RefSeq" id="WP_011735332.1">
    <property type="nucleotide sequence ID" value="NC_008609.1"/>
</dbReference>
<accession>A1ANW9</accession>
<proteinExistence type="predicted"/>
<dbReference type="Pfam" id="PF13489">
    <property type="entry name" value="Methyltransf_23"/>
    <property type="match status" value="1"/>
</dbReference>
<dbReference type="PANTHER" id="PTHR43861:SF3">
    <property type="entry name" value="PUTATIVE (AFU_ORTHOLOGUE AFUA_2G14390)-RELATED"/>
    <property type="match status" value="1"/>
</dbReference>
<evidence type="ECO:0000256" key="1">
    <source>
        <dbReference type="ARBA" id="ARBA00022679"/>
    </source>
</evidence>
<keyword evidence="3" id="KW-1185">Reference proteome</keyword>